<protein>
    <submittedName>
        <fullName evidence="1">DUF2948 domain-containing protein</fullName>
    </submittedName>
</protein>
<reference evidence="1 2" key="1">
    <citation type="submission" date="2017-11" db="EMBL/GenBank/DDBJ databases">
        <title>Draft genome sequence of Rhizobiales bacterium SY3-13.</title>
        <authorList>
            <person name="Sun C."/>
        </authorList>
    </citation>
    <scope>NUCLEOTIDE SEQUENCE [LARGE SCALE GENOMIC DNA]</scope>
    <source>
        <strain evidence="1 2">SY3-13</strain>
    </source>
</reference>
<dbReference type="RefSeq" id="WP_109793896.1">
    <property type="nucleotide sequence ID" value="NZ_PHIG01000005.1"/>
</dbReference>
<proteinExistence type="predicted"/>
<dbReference type="OrthoDB" id="9806367at2"/>
<dbReference type="AlphaFoldDB" id="A0A2M9G6Z1"/>
<keyword evidence="2" id="KW-1185">Reference proteome</keyword>
<evidence type="ECO:0000313" key="2">
    <source>
        <dbReference type="Proteomes" id="UP000229498"/>
    </source>
</evidence>
<evidence type="ECO:0000313" key="1">
    <source>
        <dbReference type="EMBL" id="PJK31470.1"/>
    </source>
</evidence>
<comment type="caution">
    <text evidence="1">The sequence shown here is derived from an EMBL/GenBank/DDBJ whole genome shotgun (WGS) entry which is preliminary data.</text>
</comment>
<accession>A0A2M9G6Z1</accession>
<organism evidence="1 2">
    <name type="scientific">Minwuia thermotolerans</name>
    <dbReference type="NCBI Taxonomy" id="2056226"/>
    <lineage>
        <taxon>Bacteria</taxon>
        <taxon>Pseudomonadati</taxon>
        <taxon>Pseudomonadota</taxon>
        <taxon>Alphaproteobacteria</taxon>
        <taxon>Minwuiales</taxon>
        <taxon>Minwuiaceae</taxon>
        <taxon>Minwuia</taxon>
    </lineage>
</organism>
<dbReference type="EMBL" id="PHIG01000005">
    <property type="protein sequence ID" value="PJK31470.1"/>
    <property type="molecule type" value="Genomic_DNA"/>
</dbReference>
<dbReference type="Proteomes" id="UP000229498">
    <property type="component" value="Unassembled WGS sequence"/>
</dbReference>
<dbReference type="InterPro" id="IPR021335">
    <property type="entry name" value="DUF2948"/>
</dbReference>
<gene>
    <name evidence="1" type="ORF">CVT23_02015</name>
</gene>
<sequence>MRIRRTKAEQPPRLKLHAIDPDDLRVVAAALASATVKRGDMGLDRTARRFAFVCNRFRWEDTEFPGDRGGSRIRAGVQFNDVENVSALGLADADPETVLELLNIEAEVTDPPAAVLELQFAGGAALKLDAGCIDVLVDDMGRAWYTPNRPSHETENGDGD</sequence>
<dbReference type="Pfam" id="PF11164">
    <property type="entry name" value="DUF2948"/>
    <property type="match status" value="1"/>
</dbReference>
<name>A0A2M9G6Z1_9PROT</name>